<comment type="caution">
    <text evidence="4">The sequence shown here is derived from an EMBL/GenBank/DDBJ whole genome shotgun (WGS) entry which is preliminary data.</text>
</comment>
<dbReference type="GO" id="GO:0070402">
    <property type="term" value="F:NADPH binding"/>
    <property type="evidence" value="ECO:0007669"/>
    <property type="project" value="TreeGrafter"/>
</dbReference>
<proteinExistence type="predicted"/>
<gene>
    <name evidence="4" type="ORF">SO3561_09751</name>
</gene>
<dbReference type="InterPro" id="IPR011032">
    <property type="entry name" value="GroES-like_sf"/>
</dbReference>
<feature type="domain" description="Enoyl reductase (ER)" evidence="3">
    <location>
        <begin position="10"/>
        <end position="304"/>
    </location>
</feature>
<dbReference type="GO" id="GO:0016651">
    <property type="term" value="F:oxidoreductase activity, acting on NAD(P)H"/>
    <property type="evidence" value="ECO:0007669"/>
    <property type="project" value="TreeGrafter"/>
</dbReference>
<dbReference type="STRING" id="1963.AQJ27_39740"/>
<dbReference type="Gene3D" id="3.90.180.10">
    <property type="entry name" value="Medium-chain alcohol dehydrogenases, catalytic domain"/>
    <property type="match status" value="1"/>
</dbReference>
<keyword evidence="1" id="KW-0521">NADP</keyword>
<dbReference type="AlphaFoldDB" id="A0A250VW42"/>
<evidence type="ECO:0000256" key="1">
    <source>
        <dbReference type="ARBA" id="ARBA00022857"/>
    </source>
</evidence>
<dbReference type="Proteomes" id="UP000217446">
    <property type="component" value="Unassembled WGS sequence"/>
</dbReference>
<dbReference type="EMBL" id="BDQI01000047">
    <property type="protein sequence ID" value="GAX58180.1"/>
    <property type="molecule type" value="Genomic_DNA"/>
</dbReference>
<dbReference type="SUPFAM" id="SSF51735">
    <property type="entry name" value="NAD(P)-binding Rossmann-fold domains"/>
    <property type="match status" value="1"/>
</dbReference>
<sequence>MRAVVYRSVGAPDVIEVADVDLPEPGMFEIRIKVDAAALNPADVAAWSGLFPAPAQGSHFGLGWDVAGTVDAVGPGAAWEVGTPVIAIVQGATGVVRAQAEYTIVPSNTLAHAPTGIDAVHASTIPLNGLTAAQSVELLGLGEGQSVFITGAAGAVGGYAVQLAKRRKLTVIASDFADDENFVTSVLGADAFVPASDDPAAAVRRLYPHGVDAVLDTTTLGVIAAVRDGGTFVTTRMDALPQAERGIRVRLTQVSPDAAMLTTLSDLATSGALALRVAQTYALEEAAQAHGRLAEGGLRGRLVLTP</sequence>
<protein>
    <submittedName>
        <fullName evidence="4">NADPH:quinone reductase</fullName>
    </submittedName>
</protein>
<evidence type="ECO:0000313" key="4">
    <source>
        <dbReference type="EMBL" id="GAX58180.1"/>
    </source>
</evidence>
<reference evidence="5" key="1">
    <citation type="submission" date="2017-05" db="EMBL/GenBank/DDBJ databases">
        <title>Streptomyces olivochromogenes NBRC 3561 whole genome shotgun sequence.</title>
        <authorList>
            <person name="Dohra H."/>
            <person name="Kodani S."/>
        </authorList>
    </citation>
    <scope>NUCLEOTIDE SEQUENCE [LARGE SCALE GENOMIC DNA]</scope>
    <source>
        <strain evidence="5">NBRC 3561</strain>
    </source>
</reference>
<name>A0A250VW42_STROL</name>
<dbReference type="SMART" id="SM00829">
    <property type="entry name" value="PKS_ER"/>
    <property type="match status" value="1"/>
</dbReference>
<dbReference type="CDD" id="cd05289">
    <property type="entry name" value="MDR_like_2"/>
    <property type="match status" value="1"/>
</dbReference>
<evidence type="ECO:0000313" key="5">
    <source>
        <dbReference type="Proteomes" id="UP000217446"/>
    </source>
</evidence>
<dbReference type="InterPro" id="IPR013154">
    <property type="entry name" value="ADH-like_N"/>
</dbReference>
<evidence type="ECO:0000259" key="3">
    <source>
        <dbReference type="SMART" id="SM00829"/>
    </source>
</evidence>
<organism evidence="4 5">
    <name type="scientific">Streptomyces olivochromogenes</name>
    <dbReference type="NCBI Taxonomy" id="1963"/>
    <lineage>
        <taxon>Bacteria</taxon>
        <taxon>Bacillati</taxon>
        <taxon>Actinomycetota</taxon>
        <taxon>Actinomycetes</taxon>
        <taxon>Kitasatosporales</taxon>
        <taxon>Streptomycetaceae</taxon>
        <taxon>Streptomyces</taxon>
    </lineage>
</organism>
<dbReference type="InterPro" id="IPR036291">
    <property type="entry name" value="NAD(P)-bd_dom_sf"/>
</dbReference>
<accession>A0A250VW42</accession>
<keyword evidence="2" id="KW-0560">Oxidoreductase</keyword>
<dbReference type="Gene3D" id="3.40.50.720">
    <property type="entry name" value="NAD(P)-binding Rossmann-like Domain"/>
    <property type="match status" value="1"/>
</dbReference>
<dbReference type="SUPFAM" id="SSF50129">
    <property type="entry name" value="GroES-like"/>
    <property type="match status" value="1"/>
</dbReference>
<dbReference type="Pfam" id="PF13602">
    <property type="entry name" value="ADH_zinc_N_2"/>
    <property type="match status" value="1"/>
</dbReference>
<keyword evidence="5" id="KW-1185">Reference proteome</keyword>
<dbReference type="PANTHER" id="PTHR48106">
    <property type="entry name" value="QUINONE OXIDOREDUCTASE PIG3-RELATED"/>
    <property type="match status" value="1"/>
</dbReference>
<dbReference type="InterPro" id="IPR020843">
    <property type="entry name" value="ER"/>
</dbReference>
<dbReference type="Pfam" id="PF08240">
    <property type="entry name" value="ADH_N"/>
    <property type="match status" value="1"/>
</dbReference>
<evidence type="ECO:0000256" key="2">
    <source>
        <dbReference type="ARBA" id="ARBA00023002"/>
    </source>
</evidence>